<evidence type="ECO:0000313" key="1">
    <source>
        <dbReference type="EMBL" id="MCM2580461.1"/>
    </source>
</evidence>
<dbReference type="Proteomes" id="UP001167160">
    <property type="component" value="Unassembled WGS sequence"/>
</dbReference>
<sequence length="74" mass="8845">MLVACLAIPLAAIYYAALCLLRPFAECRKCEATGHREIRGKTKVCRRCRGRRYRLRYGRRLHNHWRRTRELGTR</sequence>
<accession>A0ABT0XD59</accession>
<evidence type="ECO:0000313" key="2">
    <source>
        <dbReference type="Proteomes" id="UP001167160"/>
    </source>
</evidence>
<reference evidence="1" key="1">
    <citation type="journal article" date="2023" name="Int. J. Syst. Evol. Microbiol.">
        <title>Streptomyces meridianus sp. nov. isolated from brackish water of the Tagus estuary in Alcochete, Portugal.</title>
        <authorList>
            <person name="Santos J.D.N."/>
            <person name="Klimek D."/>
            <person name="Calusinska M."/>
            <person name="Lobo Da Cunha A."/>
            <person name="Catita J."/>
            <person name="Goncalves H."/>
            <person name="Gonzalez I."/>
            <person name="Reyes F."/>
            <person name="Lage O.M."/>
        </authorList>
    </citation>
    <scope>NUCLEOTIDE SEQUENCE</scope>
    <source>
        <strain evidence="1">MTZ3.1</strain>
    </source>
</reference>
<gene>
    <name evidence="1" type="ORF">M1E25_24515</name>
</gene>
<protein>
    <submittedName>
        <fullName evidence="1">Uncharacterized protein</fullName>
    </submittedName>
</protein>
<dbReference type="RefSeq" id="WP_251419331.1">
    <property type="nucleotide sequence ID" value="NZ_JAMQGM010000064.1"/>
</dbReference>
<keyword evidence="2" id="KW-1185">Reference proteome</keyword>
<proteinExistence type="predicted"/>
<organism evidence="1 2">
    <name type="scientific">Streptomyces meridianus</name>
    <dbReference type="NCBI Taxonomy" id="2938945"/>
    <lineage>
        <taxon>Bacteria</taxon>
        <taxon>Bacillati</taxon>
        <taxon>Actinomycetota</taxon>
        <taxon>Actinomycetes</taxon>
        <taxon>Kitasatosporales</taxon>
        <taxon>Streptomycetaceae</taxon>
        <taxon>Streptomyces</taxon>
    </lineage>
</organism>
<name>A0ABT0XD59_9ACTN</name>
<comment type="caution">
    <text evidence="1">The sequence shown here is derived from an EMBL/GenBank/DDBJ whole genome shotgun (WGS) entry which is preliminary data.</text>
</comment>
<dbReference type="EMBL" id="JAMQGM010000064">
    <property type="protein sequence ID" value="MCM2580461.1"/>
    <property type="molecule type" value="Genomic_DNA"/>
</dbReference>